<reference evidence="3 4" key="1">
    <citation type="submission" date="2016-02" db="EMBL/GenBank/DDBJ databases">
        <title>Genome analysis of coral dinoflagellate symbionts highlights evolutionary adaptations to a symbiotic lifestyle.</title>
        <authorList>
            <person name="Aranda M."/>
            <person name="Li Y."/>
            <person name="Liew Y.J."/>
            <person name="Baumgarten S."/>
            <person name="Simakov O."/>
            <person name="Wilson M."/>
            <person name="Piel J."/>
            <person name="Ashoor H."/>
            <person name="Bougouffa S."/>
            <person name="Bajic V.B."/>
            <person name="Ryu T."/>
            <person name="Ravasi T."/>
            <person name="Bayer T."/>
            <person name="Micklem G."/>
            <person name="Kim H."/>
            <person name="Bhak J."/>
            <person name="Lajeunesse T.C."/>
            <person name="Voolstra C.R."/>
        </authorList>
    </citation>
    <scope>NUCLEOTIDE SEQUENCE [LARGE SCALE GENOMIC DNA]</scope>
    <source>
        <strain evidence="3 4">CCMP2467</strain>
    </source>
</reference>
<feature type="transmembrane region" description="Helical" evidence="2">
    <location>
        <begin position="347"/>
        <end position="367"/>
    </location>
</feature>
<keyword evidence="2" id="KW-0472">Membrane</keyword>
<evidence type="ECO:0000313" key="4">
    <source>
        <dbReference type="Proteomes" id="UP000186817"/>
    </source>
</evidence>
<dbReference type="AlphaFoldDB" id="A0A1Q9DX76"/>
<evidence type="ECO:0000313" key="3">
    <source>
        <dbReference type="EMBL" id="OLP99772.1"/>
    </source>
</evidence>
<dbReference type="EMBL" id="LSRX01000350">
    <property type="protein sequence ID" value="OLP99772.1"/>
    <property type="molecule type" value="Genomic_DNA"/>
</dbReference>
<keyword evidence="4" id="KW-1185">Reference proteome</keyword>
<proteinExistence type="predicted"/>
<accession>A0A1Q9DX76</accession>
<organism evidence="3 4">
    <name type="scientific">Symbiodinium microadriaticum</name>
    <name type="common">Dinoflagellate</name>
    <name type="synonym">Zooxanthella microadriatica</name>
    <dbReference type="NCBI Taxonomy" id="2951"/>
    <lineage>
        <taxon>Eukaryota</taxon>
        <taxon>Sar</taxon>
        <taxon>Alveolata</taxon>
        <taxon>Dinophyceae</taxon>
        <taxon>Suessiales</taxon>
        <taxon>Symbiodiniaceae</taxon>
        <taxon>Symbiodinium</taxon>
    </lineage>
</organism>
<keyword evidence="2" id="KW-1133">Transmembrane helix</keyword>
<keyword evidence="2" id="KW-0812">Transmembrane</keyword>
<feature type="transmembrane region" description="Helical" evidence="2">
    <location>
        <begin position="205"/>
        <end position="225"/>
    </location>
</feature>
<feature type="transmembrane region" description="Helical" evidence="2">
    <location>
        <begin position="379"/>
        <end position="400"/>
    </location>
</feature>
<evidence type="ECO:0000256" key="2">
    <source>
        <dbReference type="SAM" id="Phobius"/>
    </source>
</evidence>
<dbReference type="Proteomes" id="UP000186817">
    <property type="component" value="Unassembled WGS sequence"/>
</dbReference>
<feature type="region of interest" description="Disordered" evidence="1">
    <location>
        <begin position="444"/>
        <end position="486"/>
    </location>
</feature>
<name>A0A1Q9DX76_SYMMI</name>
<evidence type="ECO:0000256" key="1">
    <source>
        <dbReference type="SAM" id="MobiDB-lite"/>
    </source>
</evidence>
<protein>
    <submittedName>
        <fullName evidence="3">Uncharacterized protein</fullName>
    </submittedName>
</protein>
<gene>
    <name evidence="3" type="ORF">AK812_SmicGene17625</name>
</gene>
<comment type="caution">
    <text evidence="3">The sequence shown here is derived from an EMBL/GenBank/DDBJ whole genome shotgun (WGS) entry which is preliminary data.</text>
</comment>
<dbReference type="OrthoDB" id="430440at2759"/>
<sequence length="486" mass="52653">MVDAILRLPFPVTEAQPAFVSKEQYSQVIELAASLTPKQRSKQKFTLLMPSGQKLTLRGDALNPRFIFRVEGSTVMCLAEEFTGISLRLMVARIQANRTGNHTSRPRRIRVPTAPGGTSECSLSFFLSNALEADRTCAARPGGRCHPTNSEEGCFMMPLKRRALVLLAWQNVRCARLLEALAGLVALVLLPTILLGVISSLYSPALGALVLLFYAIVCDQVMPTLRETFTDQNREERQRQLGELTLGELAQLLRRSWSSPPVLPLGSSGLAMLPLRSLTDESPKFKIIMASSMEPDAVTWEVLVDLAWWNQLSAQERDLFVRGVRAGLKAATSQLAATSAAGSASSALACFGAAAAFSSLGVVWGFLLLPWSRDRFAGLVFQLVGSLLAGFASVGCAAAGQQSSTDSEEPQACKRPFKKPAMLDIGWVPGVAVFLSPVLRPLEKATKDTSSSEVDSDEFFYDQTPRPPKVLKKPATKAKSKPVKGG</sequence>
<feature type="compositionally biased region" description="Basic residues" evidence="1">
    <location>
        <begin position="469"/>
        <end position="486"/>
    </location>
</feature>